<proteinExistence type="predicted"/>
<dbReference type="EMBL" id="JACIFX010000005">
    <property type="protein sequence ID" value="MBB4230502.1"/>
    <property type="molecule type" value="Genomic_DNA"/>
</dbReference>
<comment type="caution">
    <text evidence="1">The sequence shown here is derived from an EMBL/GenBank/DDBJ whole genome shotgun (WGS) entry which is preliminary data.</text>
</comment>
<sequence>MNPDSWLSAFALAAALALTLAGATPLVVRGVAVKVLGTV</sequence>
<name>A0ABR6IRH2_9HYPH</name>
<keyword evidence="2" id="KW-1185">Reference proteome</keyword>
<evidence type="ECO:0000313" key="1">
    <source>
        <dbReference type="EMBL" id="MBB4230502.1"/>
    </source>
</evidence>
<protein>
    <submittedName>
        <fullName evidence="1">Uncharacterized protein</fullName>
    </submittedName>
</protein>
<dbReference type="Proteomes" id="UP000551353">
    <property type="component" value="Unassembled WGS sequence"/>
</dbReference>
<organism evidence="1 2">
    <name type="scientific">Rhizobium mongolense</name>
    <dbReference type="NCBI Taxonomy" id="57676"/>
    <lineage>
        <taxon>Bacteria</taxon>
        <taxon>Pseudomonadati</taxon>
        <taxon>Pseudomonadota</taxon>
        <taxon>Alphaproteobacteria</taxon>
        <taxon>Hyphomicrobiales</taxon>
        <taxon>Rhizobiaceae</taxon>
        <taxon>Rhizobium/Agrobacterium group</taxon>
        <taxon>Rhizobium</taxon>
    </lineage>
</organism>
<reference evidence="1 2" key="1">
    <citation type="submission" date="2020-08" db="EMBL/GenBank/DDBJ databases">
        <title>Genomic Encyclopedia of Type Strains, Phase IV (KMG-V): Genome sequencing to study the core and pangenomes of soil and plant-associated prokaryotes.</title>
        <authorList>
            <person name="Whitman W."/>
        </authorList>
    </citation>
    <scope>NUCLEOTIDE SEQUENCE [LARGE SCALE GENOMIC DNA]</scope>
    <source>
        <strain evidence="1 2">SEMIA 4087</strain>
    </source>
</reference>
<evidence type="ECO:0000313" key="2">
    <source>
        <dbReference type="Proteomes" id="UP000551353"/>
    </source>
</evidence>
<gene>
    <name evidence="1" type="ORF">GGD56_004355</name>
</gene>
<accession>A0ABR6IRH2</accession>